<reference evidence="3" key="1">
    <citation type="submission" date="2015-09" db="EMBL/GenBank/DDBJ databases">
        <authorList>
            <consortium name="Pathogen Informatics"/>
        </authorList>
    </citation>
    <scope>NUCLEOTIDE SEQUENCE [LARGE SCALE GENOMIC DNA]</scope>
    <source>
        <strain evidence="3">Lake Konstanz</strain>
    </source>
</reference>
<evidence type="ECO:0008006" key="4">
    <source>
        <dbReference type="Google" id="ProtNLM"/>
    </source>
</evidence>
<evidence type="ECO:0000256" key="1">
    <source>
        <dbReference type="SAM" id="SignalP"/>
    </source>
</evidence>
<protein>
    <recommendedName>
        <fullName evidence="4">Membrane-associated protein</fullName>
    </recommendedName>
</protein>
<evidence type="ECO:0000313" key="3">
    <source>
        <dbReference type="Proteomes" id="UP000051952"/>
    </source>
</evidence>
<gene>
    <name evidence="2" type="ORF">BSAL_12785</name>
</gene>
<name>A0A0S4J9J0_BODSA</name>
<dbReference type="InterPro" id="IPR011042">
    <property type="entry name" value="6-blade_b-propeller_TolB-like"/>
</dbReference>
<dbReference type="EMBL" id="CYKH01001603">
    <property type="protein sequence ID" value="CUG87940.1"/>
    <property type="molecule type" value="Genomic_DNA"/>
</dbReference>
<evidence type="ECO:0000313" key="2">
    <source>
        <dbReference type="EMBL" id="CUG87940.1"/>
    </source>
</evidence>
<feature type="non-terminal residue" evidence="2">
    <location>
        <position position="127"/>
    </location>
</feature>
<organism evidence="2 3">
    <name type="scientific">Bodo saltans</name>
    <name type="common">Flagellated protozoan</name>
    <dbReference type="NCBI Taxonomy" id="75058"/>
    <lineage>
        <taxon>Eukaryota</taxon>
        <taxon>Discoba</taxon>
        <taxon>Euglenozoa</taxon>
        <taxon>Kinetoplastea</taxon>
        <taxon>Metakinetoplastina</taxon>
        <taxon>Eubodonida</taxon>
        <taxon>Bodonidae</taxon>
        <taxon>Bodo</taxon>
    </lineage>
</organism>
<feature type="signal peptide" evidence="1">
    <location>
        <begin position="1"/>
        <end position="21"/>
    </location>
</feature>
<proteinExistence type="predicted"/>
<accession>A0A0S4J9J0</accession>
<dbReference type="Gene3D" id="2.120.10.30">
    <property type="entry name" value="TolB, C-terminal domain"/>
    <property type="match status" value="1"/>
</dbReference>
<dbReference type="AlphaFoldDB" id="A0A0S4J9J0"/>
<feature type="chain" id="PRO_5006622073" description="Membrane-associated protein" evidence="1">
    <location>
        <begin position="22"/>
        <end position="127"/>
    </location>
</feature>
<dbReference type="VEuPathDB" id="TriTrypDB:BSAL_12785"/>
<dbReference type="Proteomes" id="UP000051952">
    <property type="component" value="Unassembled WGS sequence"/>
</dbReference>
<sequence length="127" mass="13767">MRWYTTSRVVLQTFLLQVALTLVVRDHVECGTIGAYGRVTGPPPPQRQFSTTTFYNDTNLSSISDLYIHPITRDVYVCSFTLHIIVSIHSSSNVGKSSTVIAGLRGNGGNADGNGLVAQFSFPFGIA</sequence>
<keyword evidence="1" id="KW-0732">Signal</keyword>
<keyword evidence="3" id="KW-1185">Reference proteome</keyword>